<dbReference type="Pfam" id="PF13649">
    <property type="entry name" value="Methyltransf_25"/>
    <property type="match status" value="1"/>
</dbReference>
<organism evidence="2 3">
    <name type="scientific">Nocardioides euryhalodurans</name>
    <dbReference type="NCBI Taxonomy" id="2518370"/>
    <lineage>
        <taxon>Bacteria</taxon>
        <taxon>Bacillati</taxon>
        <taxon>Actinomycetota</taxon>
        <taxon>Actinomycetes</taxon>
        <taxon>Propionibacteriales</taxon>
        <taxon>Nocardioidaceae</taxon>
        <taxon>Nocardioides</taxon>
    </lineage>
</organism>
<keyword evidence="2" id="KW-0808">Transferase</keyword>
<dbReference type="GO" id="GO:0008168">
    <property type="term" value="F:methyltransferase activity"/>
    <property type="evidence" value="ECO:0007669"/>
    <property type="project" value="UniProtKB-KW"/>
</dbReference>
<evidence type="ECO:0000259" key="1">
    <source>
        <dbReference type="Pfam" id="PF13649"/>
    </source>
</evidence>
<dbReference type="Gene3D" id="3.40.50.150">
    <property type="entry name" value="Vaccinia Virus protein VP39"/>
    <property type="match status" value="1"/>
</dbReference>
<reference evidence="2 3" key="1">
    <citation type="submission" date="2019-03" db="EMBL/GenBank/DDBJ databases">
        <title>Three New Species of Nocardioides, Nocardioides euryhalodurans sp. nov., Nocardioides seonyuensis sp. nov. and Nocardioides eburneoflavus sp. nov., Iolated from Soil.</title>
        <authorList>
            <person name="Roh S.G."/>
            <person name="Lee C."/>
            <person name="Kim M.-K."/>
            <person name="Kim S.B."/>
        </authorList>
    </citation>
    <scope>NUCLEOTIDE SEQUENCE [LARGE SCALE GENOMIC DNA]</scope>
    <source>
        <strain evidence="2 3">MMS17-SY117</strain>
    </source>
</reference>
<evidence type="ECO:0000313" key="2">
    <source>
        <dbReference type="EMBL" id="QBR91859.1"/>
    </source>
</evidence>
<keyword evidence="2" id="KW-0489">Methyltransferase</keyword>
<dbReference type="Proteomes" id="UP000294894">
    <property type="component" value="Chromosome"/>
</dbReference>
<dbReference type="KEGG" id="noy:EXE57_05890"/>
<dbReference type="CDD" id="cd02440">
    <property type="entry name" value="AdoMet_MTases"/>
    <property type="match status" value="1"/>
</dbReference>
<name>A0A4P7GJC8_9ACTN</name>
<gene>
    <name evidence="2" type="ORF">EXE57_05890</name>
</gene>
<dbReference type="RefSeq" id="WP_135074972.1">
    <property type="nucleotide sequence ID" value="NZ_CP038267.1"/>
</dbReference>
<dbReference type="InterPro" id="IPR029063">
    <property type="entry name" value="SAM-dependent_MTases_sf"/>
</dbReference>
<dbReference type="EMBL" id="CP038267">
    <property type="protein sequence ID" value="QBR91859.1"/>
    <property type="molecule type" value="Genomic_DNA"/>
</dbReference>
<sequence>MTQDRIAQADLEWWLSRAAELEWTFAKTYAETAPHHYVVENRTPGVTHDDMVRAARVIHTYGQPGKYYSLTKIYLVSPDGRYRWWTEDRHFTDTTLVNRATTELFYGIQNAQTTISGIETTFDGIATWWDATHPIADGEPDRVKQLLAGVRGTYPPHVLDIGCGTGRVLDLGIVAPERYAGVDSSQAMLNLLLRKHPKAAAIYPVDMREALRYGKFTPGQFDWVVVDSSVELSEDERRRVEQMARLAVIDVDGNDWSVCDVSEESAKRILAHHDAHDSTEPHRR</sequence>
<accession>A0A4P7GJC8</accession>
<evidence type="ECO:0000313" key="3">
    <source>
        <dbReference type="Proteomes" id="UP000294894"/>
    </source>
</evidence>
<dbReference type="OrthoDB" id="2054683at2"/>
<dbReference type="SUPFAM" id="SSF53335">
    <property type="entry name" value="S-adenosyl-L-methionine-dependent methyltransferases"/>
    <property type="match status" value="1"/>
</dbReference>
<proteinExistence type="predicted"/>
<feature type="domain" description="Methyltransferase" evidence="1">
    <location>
        <begin position="158"/>
        <end position="246"/>
    </location>
</feature>
<dbReference type="AlphaFoldDB" id="A0A4P7GJC8"/>
<keyword evidence="3" id="KW-1185">Reference proteome</keyword>
<protein>
    <submittedName>
        <fullName evidence="2">Class I SAM-dependent methyltransferase</fullName>
    </submittedName>
</protein>
<dbReference type="GO" id="GO:0032259">
    <property type="term" value="P:methylation"/>
    <property type="evidence" value="ECO:0007669"/>
    <property type="project" value="UniProtKB-KW"/>
</dbReference>
<dbReference type="InterPro" id="IPR041698">
    <property type="entry name" value="Methyltransf_25"/>
</dbReference>